<accession>A0ABY8MG67</accession>
<feature type="binding site" evidence="7">
    <location>
        <position position="142"/>
    </location>
    <ligand>
        <name>IMP</name>
        <dbReference type="ChEBI" id="CHEBI:58053"/>
        <note>ligand shared between dimeric partners</note>
    </ligand>
</feature>
<comment type="caution">
    <text evidence="7">Lacks conserved residue(s) required for the propagation of feature annotation.</text>
</comment>
<dbReference type="InterPro" id="IPR027417">
    <property type="entry name" value="P-loop_NTPase"/>
</dbReference>
<feature type="active site" description="Proton acceptor" evidence="7">
    <location>
        <position position="13"/>
    </location>
</feature>
<feature type="binding site" description="in other chain" evidence="7">
    <location>
        <begin position="38"/>
        <end position="41"/>
    </location>
    <ligand>
        <name>IMP</name>
        <dbReference type="ChEBI" id="CHEBI:58053"/>
        <note>ligand shared between dimeric partners</note>
    </ligand>
</feature>
<dbReference type="InterPro" id="IPR042109">
    <property type="entry name" value="Adenylosuccinate_synth_dom1"/>
</dbReference>
<dbReference type="PANTHER" id="PTHR11846">
    <property type="entry name" value="ADENYLOSUCCINATE SYNTHETASE"/>
    <property type="match status" value="1"/>
</dbReference>
<feature type="binding site" evidence="7">
    <location>
        <begin position="40"/>
        <end position="42"/>
    </location>
    <ligand>
        <name>GTP</name>
        <dbReference type="ChEBI" id="CHEBI:37565"/>
    </ligand>
</feature>
<feature type="binding site" evidence="7">
    <location>
        <position position="307"/>
    </location>
    <ligand>
        <name>GTP</name>
        <dbReference type="ChEBI" id="CHEBI:37565"/>
    </ligand>
</feature>
<evidence type="ECO:0000256" key="3">
    <source>
        <dbReference type="ARBA" id="ARBA00022741"/>
    </source>
</evidence>
<feature type="active site" description="Proton donor" evidence="7">
    <location>
        <position position="41"/>
    </location>
</feature>
<comment type="catalytic activity">
    <reaction evidence="7">
        <text>IMP + L-aspartate + GTP = N(6)-(1,2-dicarboxyethyl)-AMP + GDP + phosphate + 2 H(+)</text>
        <dbReference type="Rhea" id="RHEA:15753"/>
        <dbReference type="ChEBI" id="CHEBI:15378"/>
        <dbReference type="ChEBI" id="CHEBI:29991"/>
        <dbReference type="ChEBI" id="CHEBI:37565"/>
        <dbReference type="ChEBI" id="CHEBI:43474"/>
        <dbReference type="ChEBI" id="CHEBI:57567"/>
        <dbReference type="ChEBI" id="CHEBI:58053"/>
        <dbReference type="ChEBI" id="CHEBI:58189"/>
        <dbReference type="EC" id="6.3.4.4"/>
    </reaction>
</comment>
<evidence type="ECO:0000313" key="8">
    <source>
        <dbReference type="EMBL" id="WGK69005.1"/>
    </source>
</evidence>
<dbReference type="GO" id="GO:0004019">
    <property type="term" value="F:adenylosuccinate synthase activity"/>
    <property type="evidence" value="ECO:0007669"/>
    <property type="project" value="UniProtKB-EC"/>
</dbReference>
<feature type="binding site" evidence="7">
    <location>
        <begin position="301"/>
        <end position="307"/>
    </location>
    <ligand>
        <name>substrate</name>
    </ligand>
</feature>
<feature type="binding site" evidence="7">
    <location>
        <begin position="12"/>
        <end position="18"/>
    </location>
    <ligand>
        <name>GTP</name>
        <dbReference type="ChEBI" id="CHEBI:37565"/>
    </ligand>
</feature>
<dbReference type="Gene3D" id="3.40.440.10">
    <property type="entry name" value="Adenylosuccinate Synthetase, subunit A, domain 1"/>
    <property type="match status" value="1"/>
</dbReference>
<keyword evidence="6 7" id="KW-0342">GTP-binding</keyword>
<feature type="binding site" evidence="7">
    <location>
        <begin position="416"/>
        <end position="418"/>
    </location>
    <ligand>
        <name>GTP</name>
        <dbReference type="ChEBI" id="CHEBI:37565"/>
    </ligand>
</feature>
<comment type="pathway">
    <text evidence="7">Purine metabolism; AMP biosynthesis via de novo pathway; AMP from IMP: step 1/2.</text>
</comment>
<sequence>MPISAVVGANWGDEGKGKFTDLLAQHADFVVRFQGGSNAGHTIINEYGKFSLHLLPSGVFSPNTHNVLGPCVAVCIESLKKELQELERCAVPRPTLIISERAQLLFSYHKLFDILEEERRAGADFGSTRSGIAPFYSDMHSKIGVQLHELSDEAALRRHFELILPQKNILLRELYRHPGLEIDELLAEARVAREFLSPFLCDTRVLLGKALQQGKQVLVEGQLGTLRDIYHGIYPYSTSSSPLATFAPVGLGLPAREMKNVLAVTKAYSSCVGQGPFVVELDGAEAEELRRRGGDSGEYGATTGRPRRVGWFDAVATRYGVEVQGATEVALTNIDVLGYLDEIPVCVGYRNRKSGEELRHFPAQTEQGQMEPILVRLPGWKQDVSGVREFSKLPKEARDYVAFLEEELGVSITRISNGPRREQVIQR</sequence>
<name>A0ABY8MG67_9SPIO</name>
<dbReference type="Proteomes" id="UP001228690">
    <property type="component" value="Chromosome"/>
</dbReference>
<dbReference type="HAMAP" id="MF_00011">
    <property type="entry name" value="Adenylosucc_synth"/>
    <property type="match status" value="1"/>
</dbReference>
<comment type="cofactor">
    <cofactor evidence="7">
        <name>Mg(2+)</name>
        <dbReference type="ChEBI" id="CHEBI:18420"/>
    </cofactor>
    <text evidence="7">Binds 1 Mg(2+) ion per subunit.</text>
</comment>
<dbReference type="Gene3D" id="3.90.170.10">
    <property type="entry name" value="Adenylosuccinate Synthetase, subunit A, domain 3"/>
    <property type="match status" value="1"/>
</dbReference>
<evidence type="ECO:0000256" key="1">
    <source>
        <dbReference type="ARBA" id="ARBA00022598"/>
    </source>
</evidence>
<dbReference type="InterPro" id="IPR042110">
    <property type="entry name" value="Adenylosuccinate_synth_dom2"/>
</dbReference>
<comment type="similarity">
    <text evidence="7">Belongs to the adenylosuccinate synthetase family.</text>
</comment>
<comment type="function">
    <text evidence="7">Plays an important role in the de novo pathway of purine nucleotide biosynthesis. Catalyzes the first committed step in the biosynthesis of AMP from IMP.</text>
</comment>
<dbReference type="Gene3D" id="1.10.300.10">
    <property type="entry name" value="Adenylosuccinate Synthetase, subunit A, domain 2"/>
    <property type="match status" value="1"/>
</dbReference>
<keyword evidence="1 7" id="KW-0436">Ligase</keyword>
<dbReference type="EC" id="6.3.4.4" evidence="7"/>
<dbReference type="EMBL" id="CP123443">
    <property type="protein sequence ID" value="WGK69005.1"/>
    <property type="molecule type" value="Genomic_DNA"/>
</dbReference>
<keyword evidence="4 7" id="KW-0658">Purine biosynthesis</keyword>
<keyword evidence="5 7" id="KW-0460">Magnesium</keyword>
<dbReference type="NCBIfam" id="TIGR00184">
    <property type="entry name" value="purA"/>
    <property type="match status" value="1"/>
</dbReference>
<dbReference type="RefSeq" id="WP_326927193.1">
    <property type="nucleotide sequence ID" value="NZ_CP123443.1"/>
</dbReference>
<keyword evidence="3 7" id="KW-0547">Nucleotide-binding</keyword>
<keyword evidence="2 7" id="KW-0479">Metal-binding</keyword>
<feature type="binding site" description="in other chain" evidence="7">
    <location>
        <position position="305"/>
    </location>
    <ligand>
        <name>IMP</name>
        <dbReference type="ChEBI" id="CHEBI:58053"/>
        <note>ligand shared between dimeric partners</note>
    </ligand>
</feature>
<proteinExistence type="inferred from homology"/>
<dbReference type="Pfam" id="PF00709">
    <property type="entry name" value="Adenylsucc_synt"/>
    <property type="match status" value="1"/>
</dbReference>
<protein>
    <recommendedName>
        <fullName evidence="7">Adenylosuccinate synthetase</fullName>
        <shortName evidence="7">AMPSase</shortName>
        <shortName evidence="7">AdSS</shortName>
        <ecNumber evidence="7">6.3.4.4</ecNumber>
    </recommendedName>
    <alternativeName>
        <fullName evidence="7">IMP--aspartate ligase</fullName>
    </alternativeName>
</protein>
<dbReference type="SUPFAM" id="SSF52540">
    <property type="entry name" value="P-loop containing nucleoside triphosphate hydrolases"/>
    <property type="match status" value="1"/>
</dbReference>
<feature type="binding site" description="in other chain" evidence="7">
    <location>
        <begin position="13"/>
        <end position="16"/>
    </location>
    <ligand>
        <name>IMP</name>
        <dbReference type="ChEBI" id="CHEBI:58053"/>
        <note>ligand shared between dimeric partners</note>
    </ligand>
</feature>
<dbReference type="InterPro" id="IPR042111">
    <property type="entry name" value="Adenylosuccinate_synth_dom3"/>
</dbReference>
<dbReference type="SMART" id="SM00788">
    <property type="entry name" value="Adenylsucc_synt"/>
    <property type="match status" value="1"/>
</dbReference>
<comment type="subunit">
    <text evidence="7">Homodimer.</text>
</comment>
<feature type="binding site" description="in other chain" evidence="7">
    <location>
        <position position="128"/>
    </location>
    <ligand>
        <name>IMP</name>
        <dbReference type="ChEBI" id="CHEBI:58053"/>
        <note>ligand shared between dimeric partners</note>
    </ligand>
</feature>
<comment type="subcellular location">
    <subcellularLocation>
        <location evidence="7">Cytoplasm</location>
    </subcellularLocation>
</comment>
<feature type="binding site" evidence="7">
    <location>
        <begin position="333"/>
        <end position="335"/>
    </location>
    <ligand>
        <name>GTP</name>
        <dbReference type="ChEBI" id="CHEBI:37565"/>
    </ligand>
</feature>
<evidence type="ECO:0000256" key="6">
    <source>
        <dbReference type="ARBA" id="ARBA00023134"/>
    </source>
</evidence>
<dbReference type="InterPro" id="IPR001114">
    <property type="entry name" value="Adenylosuccinate_synthetase"/>
</dbReference>
<dbReference type="NCBIfam" id="NF002223">
    <property type="entry name" value="PRK01117.1"/>
    <property type="match status" value="1"/>
</dbReference>
<evidence type="ECO:0000256" key="2">
    <source>
        <dbReference type="ARBA" id="ARBA00022723"/>
    </source>
</evidence>
<evidence type="ECO:0000256" key="5">
    <source>
        <dbReference type="ARBA" id="ARBA00022842"/>
    </source>
</evidence>
<feature type="binding site" evidence="7">
    <location>
        <position position="13"/>
    </location>
    <ligand>
        <name>Mg(2+)</name>
        <dbReference type="ChEBI" id="CHEBI:18420"/>
    </ligand>
</feature>
<dbReference type="CDD" id="cd03108">
    <property type="entry name" value="AdSS"/>
    <property type="match status" value="1"/>
</dbReference>
<keyword evidence="9" id="KW-1185">Reference proteome</keyword>
<gene>
    <name evidence="7" type="primary">purA</name>
    <name evidence="8" type="ORF">P0082_11045</name>
</gene>
<feature type="binding site" evidence="7">
    <location>
        <position position="40"/>
    </location>
    <ligand>
        <name>Mg(2+)</name>
        <dbReference type="ChEBI" id="CHEBI:18420"/>
    </ligand>
</feature>
<reference evidence="8 9" key="1">
    <citation type="submission" date="2023-04" db="EMBL/GenBank/DDBJ databases">
        <title>Spirochaete genome identified in red abalone sample constitutes a novel genus.</title>
        <authorList>
            <person name="Sharma S.P."/>
            <person name="Purcell C.M."/>
            <person name="Hyde J.R."/>
            <person name="Severin A.J."/>
        </authorList>
    </citation>
    <scope>NUCLEOTIDE SEQUENCE [LARGE SCALE GENOMIC DNA]</scope>
    <source>
        <strain evidence="8 9">SP-2023</strain>
    </source>
</reference>
<organism evidence="8 9">
    <name type="scientific">Candidatus Haliotispira prima</name>
    <dbReference type="NCBI Taxonomy" id="3034016"/>
    <lineage>
        <taxon>Bacteria</taxon>
        <taxon>Pseudomonadati</taxon>
        <taxon>Spirochaetota</taxon>
        <taxon>Spirochaetia</taxon>
        <taxon>Spirochaetales</taxon>
        <taxon>Spirochaetaceae</taxon>
        <taxon>Candidatus Haliotispira</taxon>
    </lineage>
</organism>
<evidence type="ECO:0000256" key="7">
    <source>
        <dbReference type="HAMAP-Rule" id="MF_00011"/>
    </source>
</evidence>
<evidence type="ECO:0000256" key="4">
    <source>
        <dbReference type="ARBA" id="ARBA00022755"/>
    </source>
</evidence>
<evidence type="ECO:0000313" key="9">
    <source>
        <dbReference type="Proteomes" id="UP001228690"/>
    </source>
</evidence>
<dbReference type="PANTHER" id="PTHR11846:SF0">
    <property type="entry name" value="ADENYLOSUCCINATE SYNTHETASE"/>
    <property type="match status" value="1"/>
</dbReference>
<keyword evidence="7" id="KW-0963">Cytoplasm</keyword>
<feature type="binding site" description="in other chain" evidence="7">
    <location>
        <position position="238"/>
    </location>
    <ligand>
        <name>IMP</name>
        <dbReference type="ChEBI" id="CHEBI:58053"/>
        <note>ligand shared between dimeric partners</note>
    </ligand>
</feature>